<name>A0A3P6FR09_BRAOL</name>
<gene>
    <name evidence="1" type="ORF">BOLC1T01720H</name>
</gene>
<evidence type="ECO:0000313" key="1">
    <source>
        <dbReference type="EMBL" id="VDD49331.1"/>
    </source>
</evidence>
<reference evidence="1" key="1">
    <citation type="submission" date="2018-11" db="EMBL/GenBank/DDBJ databases">
        <authorList>
            <consortium name="Genoscope - CEA"/>
            <person name="William W."/>
        </authorList>
    </citation>
    <scope>NUCLEOTIDE SEQUENCE</scope>
</reference>
<proteinExistence type="predicted"/>
<accession>A0A3P6FR09</accession>
<protein>
    <submittedName>
        <fullName evidence="1">Uncharacterized protein</fullName>
    </submittedName>
</protein>
<sequence length="120" mass="13938">MGNCAWSEAFPMGRCPYLRFEGSDHRPLMSYFNSERTKKKGMFRFNRALMEQEEVTRLVEASWNSSLLDTVIAKLNACRRSIIQWAKEKQEQSNIIIKRNQQALEMALSSPPPDLLSLRI</sequence>
<dbReference type="AlphaFoldDB" id="A0A3P6FR09"/>
<organism evidence="1">
    <name type="scientific">Brassica oleracea</name>
    <name type="common">Wild cabbage</name>
    <dbReference type="NCBI Taxonomy" id="3712"/>
    <lineage>
        <taxon>Eukaryota</taxon>
        <taxon>Viridiplantae</taxon>
        <taxon>Streptophyta</taxon>
        <taxon>Embryophyta</taxon>
        <taxon>Tracheophyta</taxon>
        <taxon>Spermatophyta</taxon>
        <taxon>Magnoliopsida</taxon>
        <taxon>eudicotyledons</taxon>
        <taxon>Gunneridae</taxon>
        <taxon>Pentapetalae</taxon>
        <taxon>rosids</taxon>
        <taxon>malvids</taxon>
        <taxon>Brassicales</taxon>
        <taxon>Brassicaceae</taxon>
        <taxon>Brassiceae</taxon>
        <taxon>Brassica</taxon>
    </lineage>
</organism>
<dbReference type="EMBL" id="LR031878">
    <property type="protein sequence ID" value="VDD49331.1"/>
    <property type="molecule type" value="Genomic_DNA"/>
</dbReference>